<dbReference type="PANTHER" id="PTHR12080:SF134">
    <property type="entry name" value="CD48 ANTIGEN"/>
    <property type="match status" value="1"/>
</dbReference>
<feature type="domain" description="Ig-like" evidence="8">
    <location>
        <begin position="121"/>
        <end position="191"/>
    </location>
</feature>
<feature type="region of interest" description="Disordered" evidence="5">
    <location>
        <begin position="299"/>
        <end position="718"/>
    </location>
</feature>
<feature type="compositionally biased region" description="Polar residues" evidence="5">
    <location>
        <begin position="652"/>
        <end position="661"/>
    </location>
</feature>
<evidence type="ECO:0000256" key="3">
    <source>
        <dbReference type="ARBA" id="ARBA00023136"/>
    </source>
</evidence>
<evidence type="ECO:0000313" key="10">
    <source>
        <dbReference type="Proteomes" id="UP001557470"/>
    </source>
</evidence>
<feature type="region of interest" description="Disordered" evidence="5">
    <location>
        <begin position="228"/>
        <end position="257"/>
    </location>
</feature>
<gene>
    <name evidence="9" type="ORF">UPYG_G00308710</name>
</gene>
<dbReference type="GO" id="GO:0016020">
    <property type="term" value="C:membrane"/>
    <property type="evidence" value="ECO:0007669"/>
    <property type="project" value="UniProtKB-SubCell"/>
</dbReference>
<dbReference type="InterPro" id="IPR003599">
    <property type="entry name" value="Ig_sub"/>
</dbReference>
<keyword evidence="2 7" id="KW-0732">Signal</keyword>
<protein>
    <recommendedName>
        <fullName evidence="8">Ig-like domain-containing protein</fullName>
    </recommendedName>
</protein>
<accession>A0ABD0WG54</accession>
<evidence type="ECO:0000256" key="4">
    <source>
        <dbReference type="ARBA" id="ARBA00023180"/>
    </source>
</evidence>
<dbReference type="InterPro" id="IPR007110">
    <property type="entry name" value="Ig-like_dom"/>
</dbReference>
<keyword evidence="3 6" id="KW-0472">Membrane</keyword>
<dbReference type="SUPFAM" id="SSF48726">
    <property type="entry name" value="Immunoglobulin"/>
    <property type="match status" value="1"/>
</dbReference>
<evidence type="ECO:0000256" key="6">
    <source>
        <dbReference type="SAM" id="Phobius"/>
    </source>
</evidence>
<feature type="signal peptide" evidence="7">
    <location>
        <begin position="1"/>
        <end position="23"/>
    </location>
</feature>
<evidence type="ECO:0000256" key="2">
    <source>
        <dbReference type="ARBA" id="ARBA00022729"/>
    </source>
</evidence>
<keyword evidence="10" id="KW-1185">Reference proteome</keyword>
<feature type="compositionally biased region" description="Low complexity" evidence="5">
    <location>
        <begin position="336"/>
        <end position="351"/>
    </location>
</feature>
<dbReference type="CDD" id="cd00096">
    <property type="entry name" value="Ig"/>
    <property type="match status" value="1"/>
</dbReference>
<feature type="compositionally biased region" description="Polar residues" evidence="5">
    <location>
        <begin position="616"/>
        <end position="641"/>
    </location>
</feature>
<comment type="subcellular location">
    <subcellularLocation>
        <location evidence="1">Membrane</location>
    </subcellularLocation>
</comment>
<feature type="compositionally biased region" description="Polar residues" evidence="5">
    <location>
        <begin position="381"/>
        <end position="393"/>
    </location>
</feature>
<proteinExistence type="predicted"/>
<reference evidence="9 10" key="1">
    <citation type="submission" date="2024-06" db="EMBL/GenBank/DDBJ databases">
        <authorList>
            <person name="Pan Q."/>
            <person name="Wen M."/>
            <person name="Jouanno E."/>
            <person name="Zahm M."/>
            <person name="Klopp C."/>
            <person name="Cabau C."/>
            <person name="Louis A."/>
            <person name="Berthelot C."/>
            <person name="Parey E."/>
            <person name="Roest Crollius H."/>
            <person name="Montfort J."/>
            <person name="Robinson-Rechavi M."/>
            <person name="Bouchez O."/>
            <person name="Lampietro C."/>
            <person name="Lopez Roques C."/>
            <person name="Donnadieu C."/>
            <person name="Postlethwait J."/>
            <person name="Bobe J."/>
            <person name="Verreycken H."/>
            <person name="Guiguen Y."/>
        </authorList>
    </citation>
    <scope>NUCLEOTIDE SEQUENCE [LARGE SCALE GENOMIC DNA]</scope>
    <source>
        <strain evidence="9">Up_M1</strain>
        <tissue evidence="9">Testis</tissue>
    </source>
</reference>
<feature type="compositionally biased region" description="Basic and acidic residues" evidence="5">
    <location>
        <begin position="546"/>
        <end position="562"/>
    </location>
</feature>
<feature type="chain" id="PRO_5044845055" description="Ig-like domain-containing protein" evidence="7">
    <location>
        <begin position="24"/>
        <end position="718"/>
    </location>
</feature>
<dbReference type="Gene3D" id="2.60.40.10">
    <property type="entry name" value="Immunoglobulins"/>
    <property type="match status" value="2"/>
</dbReference>
<feature type="transmembrane region" description="Helical" evidence="6">
    <location>
        <begin position="200"/>
        <end position="223"/>
    </location>
</feature>
<dbReference type="EMBL" id="JAGEUA010000010">
    <property type="protein sequence ID" value="KAL0963621.1"/>
    <property type="molecule type" value="Genomic_DNA"/>
</dbReference>
<feature type="compositionally biased region" description="Basic and acidic residues" evidence="5">
    <location>
        <begin position="595"/>
        <end position="615"/>
    </location>
</feature>
<dbReference type="PANTHER" id="PTHR12080">
    <property type="entry name" value="SIGNALING LYMPHOCYTIC ACTIVATION MOLECULE"/>
    <property type="match status" value="1"/>
</dbReference>
<dbReference type="InterPro" id="IPR036179">
    <property type="entry name" value="Ig-like_dom_sf"/>
</dbReference>
<sequence length="718" mass="79397">MAVPNFLKVFLLVGFLLVERTGAQLYGVLGGEITLTPTISGQPTDILWKHNGNKVVELHGKENVTYGSYRGRTVLHQNTRALTIKGLTEEDSGFYELEALINSKLQYSKHEVKVINAVAQPSVSCEVKQNGTTLLCSADLQPLTQFTWRSPDGPDRPGSELFIPESENQPSVYTCVVRNPVSEKTTEFNLKDCHTEEVSLVTLAVVLSIIFIVLLIVIIPLALRCHRQKGKKSTERKPDEEMQIGTHNHTESQDPTIEPLLEIQEGHVMEKIKIYEAKAKNESNSSASRQINFHNMSEAKGQETKPHLPSSMNTPPGKEENLESEPESSVGEEDNTTTGQSQTPKQSQSQSKVDQPDLGQPVLKPQNKSDPISEDPKEDSQSGVQIQEPNQADTEMCGGEDGQFRINPTHSNLHSIMDDSGDANQERDTVGSSINTSLEHLLPQLPPSETSETQPDLHNVDPTSTQPDQVQSSLLSSDNNDKESPLDKNVKNVVDKPPQKPKRREKEDLGITDKPTNKEELVPETCNPGQPQRSAVEDGQLAVGSEKSEVEGQEDKVSEDKNIIAPQTSSGSTPPDNNTHLTSDQEENLNTNKPQDSHGEEKDVDSKLAVRKEDNAGTSRETSMGHSLQEETIQPGQNDKQQTNDKIESVQEIPTTEQTLPMSPPNQQVPDQPNDKQENKQEPQTEESKVNTDTSPVTPKTTQKQQYQDCENNKSEQD</sequence>
<feature type="compositionally biased region" description="Polar residues" evidence="5">
    <location>
        <begin position="565"/>
        <end position="594"/>
    </location>
</feature>
<evidence type="ECO:0000313" key="9">
    <source>
        <dbReference type="EMBL" id="KAL0963621.1"/>
    </source>
</evidence>
<evidence type="ECO:0000256" key="7">
    <source>
        <dbReference type="SAM" id="SignalP"/>
    </source>
</evidence>
<evidence type="ECO:0000256" key="5">
    <source>
        <dbReference type="SAM" id="MobiDB-lite"/>
    </source>
</evidence>
<keyword evidence="4" id="KW-0325">Glycoprotein</keyword>
<dbReference type="AlphaFoldDB" id="A0ABD0WG54"/>
<dbReference type="InterPro" id="IPR013783">
    <property type="entry name" value="Ig-like_fold"/>
</dbReference>
<keyword evidence="6" id="KW-1133">Transmembrane helix</keyword>
<name>A0ABD0WG54_UMBPY</name>
<dbReference type="SMART" id="SM00409">
    <property type="entry name" value="IG"/>
    <property type="match status" value="2"/>
</dbReference>
<dbReference type="InterPro" id="IPR015631">
    <property type="entry name" value="CD2/SLAM_rcpt"/>
</dbReference>
<dbReference type="PROSITE" id="PS50835">
    <property type="entry name" value="IG_LIKE"/>
    <property type="match status" value="1"/>
</dbReference>
<dbReference type="Proteomes" id="UP001557470">
    <property type="component" value="Unassembled WGS sequence"/>
</dbReference>
<evidence type="ECO:0000256" key="1">
    <source>
        <dbReference type="ARBA" id="ARBA00004370"/>
    </source>
</evidence>
<keyword evidence="6" id="KW-0812">Transmembrane</keyword>
<organism evidence="9 10">
    <name type="scientific">Umbra pygmaea</name>
    <name type="common">Eastern mudminnow</name>
    <dbReference type="NCBI Taxonomy" id="75934"/>
    <lineage>
        <taxon>Eukaryota</taxon>
        <taxon>Metazoa</taxon>
        <taxon>Chordata</taxon>
        <taxon>Craniata</taxon>
        <taxon>Vertebrata</taxon>
        <taxon>Euteleostomi</taxon>
        <taxon>Actinopterygii</taxon>
        <taxon>Neopterygii</taxon>
        <taxon>Teleostei</taxon>
        <taxon>Protacanthopterygii</taxon>
        <taxon>Esociformes</taxon>
        <taxon>Umbridae</taxon>
        <taxon>Umbra</taxon>
    </lineage>
</organism>
<feature type="compositionally biased region" description="Polar residues" evidence="5">
    <location>
        <begin position="447"/>
        <end position="478"/>
    </location>
</feature>
<feature type="compositionally biased region" description="Basic and acidic residues" evidence="5">
    <location>
        <begin position="673"/>
        <end position="690"/>
    </location>
</feature>
<feature type="compositionally biased region" description="Basic and acidic residues" evidence="5">
    <location>
        <begin position="479"/>
        <end position="521"/>
    </location>
</feature>
<feature type="compositionally biased region" description="Acidic residues" evidence="5">
    <location>
        <begin position="322"/>
        <end position="335"/>
    </location>
</feature>
<comment type="caution">
    <text evidence="9">The sequence shown here is derived from an EMBL/GenBank/DDBJ whole genome shotgun (WGS) entry which is preliminary data.</text>
</comment>
<feature type="compositionally biased region" description="Polar residues" evidence="5">
    <location>
        <begin position="691"/>
        <end position="710"/>
    </location>
</feature>
<evidence type="ECO:0000259" key="8">
    <source>
        <dbReference type="PROSITE" id="PS50835"/>
    </source>
</evidence>